<dbReference type="InterPro" id="IPR011006">
    <property type="entry name" value="CheY-like_superfamily"/>
</dbReference>
<feature type="domain" description="Response regulatory" evidence="2">
    <location>
        <begin position="5"/>
        <end position="118"/>
    </location>
</feature>
<dbReference type="Gene3D" id="2.40.50.1020">
    <property type="entry name" value="LytTr DNA-binding domain"/>
    <property type="match status" value="1"/>
</dbReference>
<feature type="domain" description="HTH LytTR-type" evidence="3">
    <location>
        <begin position="140"/>
        <end position="236"/>
    </location>
</feature>
<dbReference type="SMART" id="SM00448">
    <property type="entry name" value="REC"/>
    <property type="match status" value="1"/>
</dbReference>
<dbReference type="OrthoDB" id="9787344at2"/>
<evidence type="ECO:0000256" key="1">
    <source>
        <dbReference type="PROSITE-ProRule" id="PRU00169"/>
    </source>
</evidence>
<feature type="modified residue" description="4-aspartylphosphate" evidence="1">
    <location>
        <position position="57"/>
    </location>
</feature>
<dbReference type="Pfam" id="PF00072">
    <property type="entry name" value="Response_reg"/>
    <property type="match status" value="1"/>
</dbReference>
<keyword evidence="5" id="KW-1185">Reference proteome</keyword>
<evidence type="ECO:0000313" key="5">
    <source>
        <dbReference type="Proteomes" id="UP000291485"/>
    </source>
</evidence>
<dbReference type="InterPro" id="IPR007492">
    <property type="entry name" value="LytTR_DNA-bd_dom"/>
</dbReference>
<sequence length="239" mass="27603">MTELKCIVIDDEPYSITRIEELILVTPGVTHEQSFENAYDAMNYLHNHKHIDLILSDIGMPYINGIEAAQLLKPYCDFLVFITGHRNYGEESFEVGVDGYLMKPLKRIKFIQQIQKLLAIREQAHELTRDDKFILVKGSLKNNYVTIECDKITHVKALSNYIQVFSTAGVQTTYLSLTEMDSLLRNKTSFLRINRSEIISFNYVKNIDGLQILMSDGNKFSVSRTYKSSFEDFLKKRIP</sequence>
<evidence type="ECO:0000259" key="3">
    <source>
        <dbReference type="PROSITE" id="PS50930"/>
    </source>
</evidence>
<dbReference type="PROSITE" id="PS50110">
    <property type="entry name" value="RESPONSE_REGULATORY"/>
    <property type="match status" value="1"/>
</dbReference>
<dbReference type="Proteomes" id="UP000291485">
    <property type="component" value="Unassembled WGS sequence"/>
</dbReference>
<accession>A0A4R0NW05</accession>
<name>A0A4R0NW05_9SPHI</name>
<proteinExistence type="predicted"/>
<dbReference type="GO" id="GO:0000156">
    <property type="term" value="F:phosphorelay response regulator activity"/>
    <property type="evidence" value="ECO:0007669"/>
    <property type="project" value="InterPro"/>
</dbReference>
<dbReference type="RefSeq" id="WP_131560445.1">
    <property type="nucleotide sequence ID" value="NZ_SJSN01000012.1"/>
</dbReference>
<dbReference type="SMART" id="SM00850">
    <property type="entry name" value="LytTR"/>
    <property type="match status" value="1"/>
</dbReference>
<protein>
    <submittedName>
        <fullName evidence="4">Response regulator transcription factor</fullName>
    </submittedName>
</protein>
<dbReference type="AlphaFoldDB" id="A0A4R0NW05"/>
<keyword evidence="1" id="KW-0597">Phosphoprotein</keyword>
<comment type="caution">
    <text evidence="4">The sequence shown here is derived from an EMBL/GenBank/DDBJ whole genome shotgun (WGS) entry which is preliminary data.</text>
</comment>
<dbReference type="InterPro" id="IPR001789">
    <property type="entry name" value="Sig_transdc_resp-reg_receiver"/>
</dbReference>
<evidence type="ECO:0000259" key="2">
    <source>
        <dbReference type="PROSITE" id="PS50110"/>
    </source>
</evidence>
<evidence type="ECO:0000313" key="4">
    <source>
        <dbReference type="EMBL" id="TCD05862.1"/>
    </source>
</evidence>
<dbReference type="InterPro" id="IPR046947">
    <property type="entry name" value="LytR-like"/>
</dbReference>
<dbReference type="SUPFAM" id="SSF52172">
    <property type="entry name" value="CheY-like"/>
    <property type="match status" value="1"/>
</dbReference>
<dbReference type="GO" id="GO:0003677">
    <property type="term" value="F:DNA binding"/>
    <property type="evidence" value="ECO:0007669"/>
    <property type="project" value="InterPro"/>
</dbReference>
<gene>
    <name evidence="4" type="ORF">EZ449_15470</name>
</gene>
<dbReference type="PROSITE" id="PS50930">
    <property type="entry name" value="HTH_LYTTR"/>
    <property type="match status" value="1"/>
</dbReference>
<dbReference type="Pfam" id="PF04397">
    <property type="entry name" value="LytTR"/>
    <property type="match status" value="1"/>
</dbReference>
<dbReference type="PANTHER" id="PTHR37299:SF1">
    <property type="entry name" value="STAGE 0 SPORULATION PROTEIN A HOMOLOG"/>
    <property type="match status" value="1"/>
</dbReference>
<dbReference type="Gene3D" id="3.40.50.2300">
    <property type="match status" value="1"/>
</dbReference>
<organism evidence="4 5">
    <name type="scientific">Pedobacter frigidisoli</name>
    <dbReference type="NCBI Taxonomy" id="2530455"/>
    <lineage>
        <taxon>Bacteria</taxon>
        <taxon>Pseudomonadati</taxon>
        <taxon>Bacteroidota</taxon>
        <taxon>Sphingobacteriia</taxon>
        <taxon>Sphingobacteriales</taxon>
        <taxon>Sphingobacteriaceae</taxon>
        <taxon>Pedobacter</taxon>
    </lineage>
</organism>
<dbReference type="EMBL" id="SJSN01000012">
    <property type="protein sequence ID" value="TCD05862.1"/>
    <property type="molecule type" value="Genomic_DNA"/>
</dbReference>
<dbReference type="PANTHER" id="PTHR37299">
    <property type="entry name" value="TRANSCRIPTIONAL REGULATOR-RELATED"/>
    <property type="match status" value="1"/>
</dbReference>
<reference evidence="4 5" key="1">
    <citation type="submission" date="2019-02" db="EMBL/GenBank/DDBJ databases">
        <title>Pedobacter sp. RP-3-11 sp. nov., isolated from Arctic soil.</title>
        <authorList>
            <person name="Dahal R.H."/>
        </authorList>
    </citation>
    <scope>NUCLEOTIDE SEQUENCE [LARGE SCALE GENOMIC DNA]</scope>
    <source>
        <strain evidence="4 5">RP-3-11</strain>
    </source>
</reference>